<feature type="compositionally biased region" description="Basic residues" evidence="7">
    <location>
        <begin position="7"/>
        <end position="19"/>
    </location>
</feature>
<keyword evidence="5 6" id="KW-0544">Nucleosome core</keyword>
<evidence type="ECO:0000313" key="10">
    <source>
        <dbReference type="Proteomes" id="UP000314985"/>
    </source>
</evidence>
<dbReference type="CDD" id="cd00074">
    <property type="entry name" value="HFD_H2A"/>
    <property type="match status" value="1"/>
</dbReference>
<dbReference type="GO" id="GO:0030527">
    <property type="term" value="F:structural constituent of chromatin"/>
    <property type="evidence" value="ECO:0007669"/>
    <property type="project" value="InterPro"/>
</dbReference>
<proteinExistence type="inferred from homology"/>
<keyword evidence="4 6" id="KW-0238">DNA-binding</keyword>
<evidence type="ECO:0000313" key="9">
    <source>
        <dbReference type="Ensembl" id="ENSSSCP00070042281.1"/>
    </source>
</evidence>
<dbReference type="AlphaFoldDB" id="A0A4X1VMT4"/>
<reference evidence="9 10" key="1">
    <citation type="submission" date="2017-08" db="EMBL/GenBank/DDBJ databases">
        <title>USMARCv1.0.</title>
        <authorList>
            <person name="Hannum G.I."/>
            <person name="Koren S."/>
            <person name="Schroeder S.G."/>
            <person name="Chin S.C."/>
            <person name="Nonneman D.J."/>
            <person name="Becker S.A."/>
            <person name="Rosen B.D."/>
            <person name="Bickhart D.M."/>
            <person name="Putnam N.H."/>
            <person name="Green R.E."/>
            <person name="Tuggle C.K."/>
            <person name="Liu H."/>
            <person name="Rohrer G.A."/>
            <person name="Warr A."/>
            <person name="Hall R."/>
            <person name="Kim K."/>
            <person name="Hume D.A."/>
            <person name="Talbot R."/>
            <person name="Chow W."/>
            <person name="Howe K."/>
            <person name="Schwartz A.S."/>
            <person name="Watson M."/>
            <person name="Archibald A.L."/>
            <person name="Phillippy A.M."/>
            <person name="Smith T.P.L."/>
        </authorList>
    </citation>
    <scope>NUCLEOTIDE SEQUENCE [LARGE SCALE GENOMIC DNA]</scope>
</reference>
<keyword evidence="2 6" id="KW-0158">Chromosome</keyword>
<dbReference type="InterPro" id="IPR002119">
    <property type="entry name" value="Histone_H2A"/>
</dbReference>
<dbReference type="GO" id="GO:0046982">
    <property type="term" value="F:protein heterodimerization activity"/>
    <property type="evidence" value="ECO:0007669"/>
    <property type="project" value="InterPro"/>
</dbReference>
<evidence type="ECO:0000256" key="7">
    <source>
        <dbReference type="SAM" id="MobiDB-lite"/>
    </source>
</evidence>
<dbReference type="Pfam" id="PF16211">
    <property type="entry name" value="Histone_H2A_C"/>
    <property type="match status" value="1"/>
</dbReference>
<evidence type="ECO:0000256" key="5">
    <source>
        <dbReference type="ARBA" id="ARBA00023269"/>
    </source>
</evidence>
<dbReference type="Gene3D" id="1.10.20.10">
    <property type="entry name" value="Histone, subunit A"/>
    <property type="match status" value="1"/>
</dbReference>
<dbReference type="SUPFAM" id="SSF47113">
    <property type="entry name" value="Histone-fold"/>
    <property type="match status" value="1"/>
</dbReference>
<comment type="subcellular location">
    <subcellularLocation>
        <location evidence="1">Chromosome</location>
    </subcellularLocation>
    <subcellularLocation>
        <location evidence="6">Nucleus</location>
    </subcellularLocation>
</comment>
<dbReference type="InterPro" id="IPR009072">
    <property type="entry name" value="Histone-fold"/>
</dbReference>
<dbReference type="SMART" id="SM00414">
    <property type="entry name" value="H2A"/>
    <property type="match status" value="1"/>
</dbReference>
<evidence type="ECO:0000256" key="1">
    <source>
        <dbReference type="ARBA" id="ARBA00004286"/>
    </source>
</evidence>
<evidence type="ECO:0000256" key="2">
    <source>
        <dbReference type="ARBA" id="ARBA00022454"/>
    </source>
</evidence>
<comment type="subunit">
    <text evidence="6">The nucleosome is a histone octamer containing two molecules each of H2A, H2B, H3 and H4 assembled in one H3-H4 heterotetramer and two H2A-H2B heterodimers. The octamer wraps approximately 147 bp of DNA.</text>
</comment>
<organism evidence="9 10">
    <name type="scientific">Sus scrofa</name>
    <name type="common">Pig</name>
    <dbReference type="NCBI Taxonomy" id="9823"/>
    <lineage>
        <taxon>Eukaryota</taxon>
        <taxon>Metazoa</taxon>
        <taxon>Chordata</taxon>
        <taxon>Craniata</taxon>
        <taxon>Vertebrata</taxon>
        <taxon>Euteleostomi</taxon>
        <taxon>Mammalia</taxon>
        <taxon>Eutheria</taxon>
        <taxon>Laurasiatheria</taxon>
        <taxon>Artiodactyla</taxon>
        <taxon>Suina</taxon>
        <taxon>Suidae</taxon>
        <taxon>Sus</taxon>
    </lineage>
</organism>
<name>A0A4X1VMT4_PIG</name>
<dbReference type="GO" id="GO:0000786">
    <property type="term" value="C:nucleosome"/>
    <property type="evidence" value="ECO:0007669"/>
    <property type="project" value="UniProtKB-KW"/>
</dbReference>
<dbReference type="InterPro" id="IPR032454">
    <property type="entry name" value="Histone_H2A_C"/>
</dbReference>
<comment type="similarity">
    <text evidence="6">Belongs to the histone H2A family.</text>
</comment>
<evidence type="ECO:0000256" key="6">
    <source>
        <dbReference type="RuleBase" id="RU003767"/>
    </source>
</evidence>
<dbReference type="Ensembl" id="ENSSSCT00070050053.1">
    <property type="protein sequence ID" value="ENSSSCP00070042281.1"/>
    <property type="gene ID" value="ENSSSCG00070025040.1"/>
</dbReference>
<keyword evidence="3" id="KW-0832">Ubl conjugation</keyword>
<feature type="region of interest" description="Disordered" evidence="7">
    <location>
        <begin position="1"/>
        <end position="20"/>
    </location>
</feature>
<dbReference type="GO" id="GO:0003677">
    <property type="term" value="F:DNA binding"/>
    <property type="evidence" value="ECO:0007669"/>
    <property type="project" value="UniProtKB-KW"/>
</dbReference>
<protein>
    <recommendedName>
        <fullName evidence="6">Histone H2A</fullName>
    </recommendedName>
</protein>
<dbReference type="Proteomes" id="UP000314985">
    <property type="component" value="Chromosome 7"/>
</dbReference>
<evidence type="ECO:0000256" key="3">
    <source>
        <dbReference type="ARBA" id="ARBA00022843"/>
    </source>
</evidence>
<dbReference type="PRINTS" id="PR00620">
    <property type="entry name" value="HISTONEH2A"/>
</dbReference>
<feature type="domain" description="Histone H2A C-terminal" evidence="8">
    <location>
        <begin position="55"/>
        <end position="80"/>
    </location>
</feature>
<evidence type="ECO:0000259" key="8">
    <source>
        <dbReference type="Pfam" id="PF16211"/>
    </source>
</evidence>
<evidence type="ECO:0000256" key="4">
    <source>
        <dbReference type="ARBA" id="ARBA00023125"/>
    </source>
</evidence>
<keyword evidence="6" id="KW-0539">Nucleus</keyword>
<accession>A0A4X1VMT4</accession>
<sequence>MSGRGKQGGKARAKAKSRSSRAGLQILELAGNASRDNKKTRIIPRHLQLAIRNDEELNKLLGGVTIAQGGVLPNIQAVLIQFQGQQDVTSS</sequence>
<dbReference type="GO" id="GO:0005634">
    <property type="term" value="C:nucleus"/>
    <property type="evidence" value="ECO:0007669"/>
    <property type="project" value="UniProtKB-SubCell"/>
</dbReference>
<dbReference type="PANTHER" id="PTHR23430">
    <property type="entry name" value="HISTONE H2A"/>
    <property type="match status" value="1"/>
</dbReference>
<reference evidence="9" key="2">
    <citation type="submission" date="2025-08" db="UniProtKB">
        <authorList>
            <consortium name="Ensembl"/>
        </authorList>
    </citation>
    <scope>IDENTIFICATION</scope>
</reference>